<keyword evidence="5" id="KW-0132">Cell division</keyword>
<dbReference type="PANTHER" id="PTHR23092:SF15">
    <property type="entry name" value="INACTIVE NON-CANONICAL POLY(A) RNA POLYMERASE PROTEIN TRF4-2-RELATED"/>
    <property type="match status" value="1"/>
</dbReference>
<keyword evidence="10" id="KW-0460">Magnesium</keyword>
<evidence type="ECO:0000256" key="3">
    <source>
        <dbReference type="ARBA" id="ARBA00008593"/>
    </source>
</evidence>
<feature type="domain" description="Poly(A) RNA polymerase mitochondrial-like central palm" evidence="16">
    <location>
        <begin position="222"/>
        <end position="352"/>
    </location>
</feature>
<dbReference type="SUPFAM" id="SSF81631">
    <property type="entry name" value="PAP/OAS1 substrate-binding domain"/>
    <property type="match status" value="1"/>
</dbReference>
<keyword evidence="9" id="KW-0498">Mitosis</keyword>
<dbReference type="EC" id="2.7.7.19" evidence="4"/>
<dbReference type="GO" id="GO:0034475">
    <property type="term" value="P:U4 snRNA 3'-end processing"/>
    <property type="evidence" value="ECO:0007669"/>
    <property type="project" value="UniProtKB-ARBA"/>
</dbReference>
<dbReference type="CDD" id="cd05402">
    <property type="entry name" value="NT_PAP_TUTase"/>
    <property type="match status" value="1"/>
</dbReference>
<keyword evidence="11" id="KW-0464">Manganese</keyword>
<reference evidence="18" key="1">
    <citation type="submission" date="2016-03" db="EMBL/GenBank/DDBJ databases">
        <authorList>
            <person name="Devillers H."/>
        </authorList>
    </citation>
    <scope>NUCLEOTIDE SEQUENCE [LARGE SCALE GENOMIC DNA]</scope>
</reference>
<dbReference type="GO" id="GO:0003729">
    <property type="term" value="F:mRNA binding"/>
    <property type="evidence" value="ECO:0007669"/>
    <property type="project" value="TreeGrafter"/>
</dbReference>
<proteinExistence type="inferred from homology"/>
<evidence type="ECO:0000256" key="5">
    <source>
        <dbReference type="ARBA" id="ARBA00022618"/>
    </source>
</evidence>
<dbReference type="InterPro" id="IPR054708">
    <property type="entry name" value="MTPAP-like_central"/>
</dbReference>
<evidence type="ECO:0000256" key="8">
    <source>
        <dbReference type="ARBA" id="ARBA00022723"/>
    </source>
</evidence>
<evidence type="ECO:0000259" key="16">
    <source>
        <dbReference type="Pfam" id="PF22600"/>
    </source>
</evidence>
<dbReference type="AlphaFoldDB" id="A0A1G4J1R1"/>
<dbReference type="Pfam" id="PF03828">
    <property type="entry name" value="PAP_assoc"/>
    <property type="match status" value="1"/>
</dbReference>
<dbReference type="GO" id="GO:0071039">
    <property type="term" value="P:nuclear polyadenylation-dependent CUT catabolic process"/>
    <property type="evidence" value="ECO:0007669"/>
    <property type="project" value="UniProtKB-ARBA"/>
</dbReference>
<dbReference type="Gene3D" id="3.30.460.10">
    <property type="entry name" value="Beta Polymerase, domain 2"/>
    <property type="match status" value="1"/>
</dbReference>
<dbReference type="GO" id="GO:0046872">
    <property type="term" value="F:metal ion binding"/>
    <property type="evidence" value="ECO:0007669"/>
    <property type="project" value="UniProtKB-KW"/>
</dbReference>
<dbReference type="GO" id="GO:0005730">
    <property type="term" value="C:nucleolus"/>
    <property type="evidence" value="ECO:0007669"/>
    <property type="project" value="TreeGrafter"/>
</dbReference>
<dbReference type="EMBL" id="LT598459">
    <property type="protein sequence ID" value="SCU83564.1"/>
    <property type="molecule type" value="Genomic_DNA"/>
</dbReference>
<dbReference type="GO" id="GO:0071042">
    <property type="term" value="P:nuclear polyadenylation-dependent mRNA catabolic process"/>
    <property type="evidence" value="ECO:0007669"/>
    <property type="project" value="UniProtKB-ARBA"/>
</dbReference>
<evidence type="ECO:0000256" key="7">
    <source>
        <dbReference type="ARBA" id="ARBA00022695"/>
    </source>
</evidence>
<dbReference type="Pfam" id="PF22600">
    <property type="entry name" value="MTPAP-like_central"/>
    <property type="match status" value="1"/>
</dbReference>
<evidence type="ECO:0000256" key="10">
    <source>
        <dbReference type="ARBA" id="ARBA00022842"/>
    </source>
</evidence>
<evidence type="ECO:0000256" key="14">
    <source>
        <dbReference type="SAM" id="MobiDB-lite"/>
    </source>
</evidence>
<keyword evidence="12" id="KW-0131">Cell cycle</keyword>
<evidence type="ECO:0000259" key="15">
    <source>
        <dbReference type="Pfam" id="PF03828"/>
    </source>
</evidence>
<evidence type="ECO:0000256" key="11">
    <source>
        <dbReference type="ARBA" id="ARBA00023211"/>
    </source>
</evidence>
<dbReference type="GO" id="GO:0071037">
    <property type="term" value="P:nuclear polyadenylation-dependent snRNA catabolic process"/>
    <property type="evidence" value="ECO:0007669"/>
    <property type="project" value="UniProtKB-ARBA"/>
</dbReference>
<dbReference type="FunFam" id="1.10.1410.10:FF:000003">
    <property type="entry name" value="non-canonical poly(A) RNA polymerase PAPD7"/>
    <property type="match status" value="1"/>
</dbReference>
<comment type="catalytic activity">
    <reaction evidence="13">
        <text>RNA(n) + ATP = RNA(n)-3'-adenine ribonucleotide + diphosphate</text>
        <dbReference type="Rhea" id="RHEA:11332"/>
        <dbReference type="Rhea" id="RHEA-COMP:14527"/>
        <dbReference type="Rhea" id="RHEA-COMP:17347"/>
        <dbReference type="ChEBI" id="CHEBI:30616"/>
        <dbReference type="ChEBI" id="CHEBI:33019"/>
        <dbReference type="ChEBI" id="CHEBI:140395"/>
        <dbReference type="ChEBI" id="CHEBI:173115"/>
        <dbReference type="EC" id="2.7.7.19"/>
    </reaction>
</comment>
<evidence type="ECO:0000256" key="9">
    <source>
        <dbReference type="ARBA" id="ARBA00022776"/>
    </source>
</evidence>
<feature type="region of interest" description="Disordered" evidence="14">
    <location>
        <begin position="578"/>
        <end position="675"/>
    </location>
</feature>
<evidence type="ECO:0000256" key="2">
    <source>
        <dbReference type="ARBA" id="ARBA00001946"/>
    </source>
</evidence>
<name>A0A1G4J1R1_9SACH</name>
<feature type="region of interest" description="Disordered" evidence="14">
    <location>
        <begin position="1"/>
        <end position="198"/>
    </location>
</feature>
<keyword evidence="18" id="KW-1185">Reference proteome</keyword>
<feature type="domain" description="PAP-associated" evidence="15">
    <location>
        <begin position="413"/>
        <end position="473"/>
    </location>
</feature>
<dbReference type="FunFam" id="3.30.460.10:FF:000006">
    <property type="entry name" value="non-canonical poly(A) RNA polymerase PAPD5"/>
    <property type="match status" value="1"/>
</dbReference>
<evidence type="ECO:0000313" key="17">
    <source>
        <dbReference type="EMBL" id="SCU83564.1"/>
    </source>
</evidence>
<dbReference type="GO" id="GO:0051301">
    <property type="term" value="P:cell division"/>
    <property type="evidence" value="ECO:0007669"/>
    <property type="project" value="UniProtKB-KW"/>
</dbReference>
<feature type="compositionally biased region" description="Acidic residues" evidence="14">
    <location>
        <begin position="178"/>
        <end position="189"/>
    </location>
</feature>
<keyword evidence="8" id="KW-0479">Metal-binding</keyword>
<comment type="cofactor">
    <cofactor evidence="1">
        <name>Mn(2+)</name>
        <dbReference type="ChEBI" id="CHEBI:29035"/>
    </cofactor>
</comment>
<dbReference type="InterPro" id="IPR045862">
    <property type="entry name" value="Trf4-like"/>
</dbReference>
<comment type="similarity">
    <text evidence="3">Belongs to the DNA polymerase type-B-like family.</text>
</comment>
<dbReference type="Gene3D" id="1.10.1410.10">
    <property type="match status" value="1"/>
</dbReference>
<feature type="compositionally biased region" description="Low complexity" evidence="14">
    <location>
        <begin position="152"/>
        <end position="164"/>
    </location>
</feature>
<dbReference type="OrthoDB" id="273917at2759"/>
<dbReference type="SUPFAM" id="SSF81301">
    <property type="entry name" value="Nucleotidyltransferase"/>
    <property type="match status" value="1"/>
</dbReference>
<evidence type="ECO:0000256" key="6">
    <source>
        <dbReference type="ARBA" id="ARBA00022679"/>
    </source>
</evidence>
<feature type="compositionally biased region" description="Basic residues" evidence="14">
    <location>
        <begin position="580"/>
        <end position="591"/>
    </location>
</feature>
<feature type="compositionally biased region" description="Acidic residues" evidence="14">
    <location>
        <begin position="630"/>
        <end position="639"/>
    </location>
</feature>
<keyword evidence="7" id="KW-0548">Nucleotidyltransferase</keyword>
<evidence type="ECO:0000256" key="12">
    <source>
        <dbReference type="ARBA" id="ARBA00023306"/>
    </source>
</evidence>
<keyword evidence="6" id="KW-0808">Transferase</keyword>
<dbReference type="Proteomes" id="UP000190274">
    <property type="component" value="Chromosome C"/>
</dbReference>
<gene>
    <name evidence="17" type="ORF">LADA_0C12200G</name>
</gene>
<dbReference type="InterPro" id="IPR043519">
    <property type="entry name" value="NT_sf"/>
</dbReference>
<dbReference type="GO" id="GO:0043634">
    <property type="term" value="P:polyadenylation-dependent ncRNA catabolic process"/>
    <property type="evidence" value="ECO:0007669"/>
    <property type="project" value="TreeGrafter"/>
</dbReference>
<organism evidence="17 18">
    <name type="scientific">Lachancea dasiensis</name>
    <dbReference type="NCBI Taxonomy" id="1072105"/>
    <lineage>
        <taxon>Eukaryota</taxon>
        <taxon>Fungi</taxon>
        <taxon>Dikarya</taxon>
        <taxon>Ascomycota</taxon>
        <taxon>Saccharomycotina</taxon>
        <taxon>Saccharomycetes</taxon>
        <taxon>Saccharomycetales</taxon>
        <taxon>Saccharomycetaceae</taxon>
        <taxon>Lachancea</taxon>
    </lineage>
</organism>
<evidence type="ECO:0000256" key="13">
    <source>
        <dbReference type="ARBA" id="ARBA00048830"/>
    </source>
</evidence>
<dbReference type="GO" id="GO:0071051">
    <property type="term" value="P:poly(A)-dependent snoRNA 3'-end processing"/>
    <property type="evidence" value="ECO:0007669"/>
    <property type="project" value="UniProtKB-ARBA"/>
</dbReference>
<dbReference type="STRING" id="1266660.A0A1G4J1R1"/>
<dbReference type="PANTHER" id="PTHR23092">
    <property type="entry name" value="POLY(A) RNA POLYMERASE"/>
    <property type="match status" value="1"/>
</dbReference>
<dbReference type="GO" id="GO:0071036">
    <property type="term" value="P:nuclear polyadenylation-dependent snoRNA catabolic process"/>
    <property type="evidence" value="ECO:0007669"/>
    <property type="project" value="UniProtKB-ARBA"/>
</dbReference>
<evidence type="ECO:0000313" key="18">
    <source>
        <dbReference type="Proteomes" id="UP000190274"/>
    </source>
</evidence>
<dbReference type="GO" id="GO:0071038">
    <property type="term" value="P:TRAMP-dependent tRNA surveillance pathway"/>
    <property type="evidence" value="ECO:0007669"/>
    <property type="project" value="UniProtKB-ARBA"/>
</dbReference>
<dbReference type="InterPro" id="IPR002058">
    <property type="entry name" value="PAP_assoc"/>
</dbReference>
<dbReference type="GO" id="GO:0071044">
    <property type="term" value="P:histone mRNA catabolic process"/>
    <property type="evidence" value="ECO:0007669"/>
    <property type="project" value="UniProtKB-ARBA"/>
</dbReference>
<evidence type="ECO:0000256" key="1">
    <source>
        <dbReference type="ARBA" id="ARBA00001936"/>
    </source>
</evidence>
<protein>
    <recommendedName>
        <fullName evidence="4">polynucleotide adenylyltransferase</fullName>
        <ecNumber evidence="4">2.7.7.19</ecNumber>
    </recommendedName>
</protein>
<evidence type="ECO:0000256" key="4">
    <source>
        <dbReference type="ARBA" id="ARBA00012388"/>
    </source>
</evidence>
<sequence>MDSKKPSSRGSKPSRTPEPRTSKQKPQQKAAKRLRKSSLSKAQRNFAVFNKDHKHLNKYENLELESSGSDGDDEQDHSGQQGSKSNKNNAREQVVLIEDDGTQDPREIDTIEIVDSGSEEDNGVPNIQKKSASIDPQEDGSNALDDNQDFISLSMSSDGESSGADGDDQVDNNTAGDYDYDNYDDEYPNEEPQKSKQTLNTDYPWILNHDHSKQREIADWLTLEIKDFVAYISPSQEEITVRNATIGKIRRAVKELWPDADLHVFGSFATDLYLPGSDIDCVVNSSAGDKENRNCLYSLASFLKRRKLATQVEVIAKARVPIIKFVEPESQIHIDVSFERTNGVEAAKIIRGWLTQTPGLRELVLIVKQFLSARRLNNVHTGGLGGFSVICLVYAFLELHPRTLSADISTTENLGILLMDLFELYGKNFGYDHVAIAVQSDGASYLPKQKNSNLQNPRTSFSLAIQDPGDANNNISRGSFNIRDIKKAFAGAFDLLTNRCFELDAATFKDRVGKSILGNVIKYRGKERDFKDERSLVVNSAIAENELYHRKRGRIVHDDLFTDVSDEEKEQDIYVVEKPAKKKHKKNKTKKKESTAKDSASEVGSSAARKKTSTDVRSSKNVESLMGLDATDDGDDDGYDPLNPPVDDAAKPDLTTKSVNAQTRRDYWLSKGQTL</sequence>
<comment type="cofactor">
    <cofactor evidence="2">
        <name>Mg(2+)</name>
        <dbReference type="ChEBI" id="CHEBI:18420"/>
    </cofactor>
</comment>
<dbReference type="GO" id="GO:0031499">
    <property type="term" value="C:TRAMP complex"/>
    <property type="evidence" value="ECO:0007669"/>
    <property type="project" value="TreeGrafter"/>
</dbReference>
<dbReference type="GO" id="GO:0071035">
    <property type="term" value="P:nuclear polyadenylation-dependent rRNA catabolic process"/>
    <property type="evidence" value="ECO:0007669"/>
    <property type="project" value="UniProtKB-ARBA"/>
</dbReference>
<accession>A0A1G4J1R1</accession>
<dbReference type="GO" id="GO:1990817">
    <property type="term" value="F:poly(A) RNA polymerase activity"/>
    <property type="evidence" value="ECO:0007669"/>
    <property type="project" value="UniProtKB-EC"/>
</dbReference>